<protein>
    <submittedName>
        <fullName evidence="2">Uncharacterized protein</fullName>
    </submittedName>
</protein>
<name>A0A2I1CNY0_ASPN1</name>
<keyword evidence="3" id="KW-1185">Reference proteome</keyword>
<organism evidence="2 3">
    <name type="scientific">Aspergillus novofumigatus (strain IBT 16806)</name>
    <dbReference type="NCBI Taxonomy" id="1392255"/>
    <lineage>
        <taxon>Eukaryota</taxon>
        <taxon>Fungi</taxon>
        <taxon>Dikarya</taxon>
        <taxon>Ascomycota</taxon>
        <taxon>Pezizomycotina</taxon>
        <taxon>Eurotiomycetes</taxon>
        <taxon>Eurotiomycetidae</taxon>
        <taxon>Eurotiales</taxon>
        <taxon>Aspergillaceae</taxon>
        <taxon>Aspergillus</taxon>
        <taxon>Aspergillus subgen. Fumigati</taxon>
    </lineage>
</organism>
<dbReference type="VEuPathDB" id="FungiDB:P174DRAFT_44912"/>
<dbReference type="Proteomes" id="UP000234474">
    <property type="component" value="Unassembled WGS sequence"/>
</dbReference>
<gene>
    <name evidence="2" type="ORF">P174DRAFT_44912</name>
</gene>
<evidence type="ECO:0000313" key="2">
    <source>
        <dbReference type="EMBL" id="PKX99306.1"/>
    </source>
</evidence>
<dbReference type="GeneID" id="36536139"/>
<evidence type="ECO:0000313" key="3">
    <source>
        <dbReference type="Proteomes" id="UP000234474"/>
    </source>
</evidence>
<accession>A0A2I1CNY0</accession>
<evidence type="ECO:0000256" key="1">
    <source>
        <dbReference type="SAM" id="MobiDB-lite"/>
    </source>
</evidence>
<dbReference type="AlphaFoldDB" id="A0A2I1CNY0"/>
<feature type="region of interest" description="Disordered" evidence="1">
    <location>
        <begin position="154"/>
        <end position="175"/>
    </location>
</feature>
<comment type="caution">
    <text evidence="2">The sequence shown here is derived from an EMBL/GenBank/DDBJ whole genome shotgun (WGS) entry which is preliminary data.</text>
</comment>
<proteinExistence type="predicted"/>
<dbReference type="RefSeq" id="XP_024687901.1">
    <property type="nucleotide sequence ID" value="XM_024828813.1"/>
</dbReference>
<reference evidence="3" key="1">
    <citation type="journal article" date="2018" name="Proc. Natl. Acad. Sci. U.S.A.">
        <title>Linking secondary metabolites to gene clusters through genome sequencing of six diverse Aspergillus species.</title>
        <authorList>
            <person name="Kaerboelling I."/>
            <person name="Vesth T.C."/>
            <person name="Frisvad J.C."/>
            <person name="Nybo J.L."/>
            <person name="Theobald S."/>
            <person name="Kuo A."/>
            <person name="Bowyer P."/>
            <person name="Matsuda Y."/>
            <person name="Mondo S."/>
            <person name="Lyhne E.K."/>
            <person name="Kogle M.E."/>
            <person name="Clum A."/>
            <person name="Lipzen A."/>
            <person name="Salamov A."/>
            <person name="Ngan C.Y."/>
            <person name="Daum C."/>
            <person name="Chiniquy J."/>
            <person name="Barry K."/>
            <person name="LaButti K."/>
            <person name="Haridas S."/>
            <person name="Simmons B.A."/>
            <person name="Magnuson J.K."/>
            <person name="Mortensen U.H."/>
            <person name="Larsen T.O."/>
            <person name="Grigoriev I.V."/>
            <person name="Baker S.E."/>
            <person name="Andersen M.R."/>
        </authorList>
    </citation>
    <scope>NUCLEOTIDE SEQUENCE [LARGE SCALE GENOMIC DNA]</scope>
    <source>
        <strain evidence="3">IBT 16806</strain>
    </source>
</reference>
<sequence>MRRELFHVRYIEVCQSRCQGRRESFARLIQNVDGRNPHISFQFMIKIQVIAIGEVRVSLKRSPLGDATWGRFFSWRNPRARSTRTTKRAQRNRNHTKKIFALRKTAKFKSNRRENKEIVERVVACRRARRLWSERCSKWSAGRTRVGGEWQNGRISVVQSRPPAHQRREQREAENDARLVYSDNIPL</sequence>
<feature type="compositionally biased region" description="Basic and acidic residues" evidence="1">
    <location>
        <begin position="166"/>
        <end position="175"/>
    </location>
</feature>
<dbReference type="EMBL" id="MSZS01000001">
    <property type="protein sequence ID" value="PKX99306.1"/>
    <property type="molecule type" value="Genomic_DNA"/>
</dbReference>
<dbReference type="OrthoDB" id="4487249at2759"/>